<dbReference type="InterPro" id="IPR052024">
    <property type="entry name" value="Methanogen_methyltrans"/>
</dbReference>
<reference evidence="2 3" key="1">
    <citation type="submission" date="2019-06" db="EMBL/GenBank/DDBJ databases">
        <title>Genome sequence of Litorilinea aerophila BAA-2444.</title>
        <authorList>
            <person name="Maclea K.S."/>
            <person name="Maurais E.G."/>
            <person name="Iannazzi L.C."/>
        </authorList>
    </citation>
    <scope>NUCLEOTIDE SEQUENCE [LARGE SCALE GENOMIC DNA]</scope>
    <source>
        <strain evidence="2 3">ATCC BAA-2444</strain>
    </source>
</reference>
<dbReference type="Proteomes" id="UP000317371">
    <property type="component" value="Unassembled WGS sequence"/>
</dbReference>
<dbReference type="InterPro" id="IPR038071">
    <property type="entry name" value="UROD/MetE-like_sf"/>
</dbReference>
<dbReference type="PANTHER" id="PTHR47099">
    <property type="entry name" value="METHYLCOBAMIDE:COM METHYLTRANSFERASE MTBA"/>
    <property type="match status" value="1"/>
</dbReference>
<dbReference type="OrthoDB" id="7375127at2"/>
<comment type="caution">
    <text evidence="2">The sequence shown here is derived from an EMBL/GenBank/DDBJ whole genome shotgun (WGS) entry which is preliminary data.</text>
</comment>
<dbReference type="PANTHER" id="PTHR47099:SF1">
    <property type="entry name" value="METHYLCOBAMIDE:COM METHYLTRANSFERASE MTBA"/>
    <property type="match status" value="1"/>
</dbReference>
<protein>
    <submittedName>
        <fullName evidence="2">Uroporphyrinogen decarboxylase</fullName>
    </submittedName>
</protein>
<gene>
    <name evidence="2" type="ORF">FKZ61_12145</name>
</gene>
<dbReference type="InterPro" id="IPR000257">
    <property type="entry name" value="Uroporphyrinogen_deCOase"/>
</dbReference>
<keyword evidence="3" id="KW-1185">Reference proteome</keyword>
<name>A0A540VF22_9CHLR</name>
<dbReference type="AlphaFoldDB" id="A0A540VF22"/>
<accession>A0A540VF22</accession>
<dbReference type="InParanoid" id="A0A540VF22"/>
<evidence type="ECO:0000259" key="1">
    <source>
        <dbReference type="Pfam" id="PF01208"/>
    </source>
</evidence>
<dbReference type="GO" id="GO:0004853">
    <property type="term" value="F:uroporphyrinogen decarboxylase activity"/>
    <property type="evidence" value="ECO:0007669"/>
    <property type="project" value="InterPro"/>
</dbReference>
<proteinExistence type="predicted"/>
<dbReference type="SUPFAM" id="SSF51726">
    <property type="entry name" value="UROD/MetE-like"/>
    <property type="match status" value="1"/>
</dbReference>
<dbReference type="RefSeq" id="WP_141610405.1">
    <property type="nucleotide sequence ID" value="NZ_VIGC02000014.1"/>
</dbReference>
<evidence type="ECO:0000313" key="2">
    <source>
        <dbReference type="EMBL" id="TQE95349.1"/>
    </source>
</evidence>
<organism evidence="2 3">
    <name type="scientific">Litorilinea aerophila</name>
    <dbReference type="NCBI Taxonomy" id="1204385"/>
    <lineage>
        <taxon>Bacteria</taxon>
        <taxon>Bacillati</taxon>
        <taxon>Chloroflexota</taxon>
        <taxon>Caldilineae</taxon>
        <taxon>Caldilineales</taxon>
        <taxon>Caldilineaceae</taxon>
        <taxon>Litorilinea</taxon>
    </lineage>
</organism>
<dbReference type="Gene3D" id="3.20.20.210">
    <property type="match status" value="1"/>
</dbReference>
<dbReference type="EMBL" id="VIGC01000014">
    <property type="protein sequence ID" value="TQE95349.1"/>
    <property type="molecule type" value="Genomic_DNA"/>
</dbReference>
<dbReference type="GO" id="GO:0006779">
    <property type="term" value="P:porphyrin-containing compound biosynthetic process"/>
    <property type="evidence" value="ECO:0007669"/>
    <property type="project" value="InterPro"/>
</dbReference>
<evidence type="ECO:0000313" key="3">
    <source>
        <dbReference type="Proteomes" id="UP000317371"/>
    </source>
</evidence>
<dbReference type="Pfam" id="PF01208">
    <property type="entry name" value="URO-D"/>
    <property type="match status" value="1"/>
</dbReference>
<sequence>MTSPMTHWERLRAAAQGAPVDHVPISLWRHWPHEDATAEGLANAMVRWQREWDFDLVKFMPTGTYGVHDWGAATEYAPGNVGTRVVTRFGVTAPDQWPELEQLDVGRGQYGQELEALRLAAQALDNSVPILQTLFSPLTTARKLAGDRIFADLRQHPDEFKAGLQIIAETTARFAQACVEAGAHGFFLATQCSTYRLLSEAEYREFGQPYDLLVLEAVKDRTEFNMLHVHGEDIMFDLMASYPVQLLNWHDRLTWPTLQEAQARFAGIVVGGINDRQTLLHGTPEQVRAEVQDALAQTQGRRLVVGPGCVIPTDTPVANIRAAVEAVRSAHG</sequence>
<feature type="domain" description="Uroporphyrinogen decarboxylase (URO-D)" evidence="1">
    <location>
        <begin position="14"/>
        <end position="329"/>
    </location>
</feature>